<comment type="caution">
    <text evidence="3">The sequence shown here is derived from an EMBL/GenBank/DDBJ whole genome shotgun (WGS) entry which is preliminary data.</text>
</comment>
<sequence>MGQQASRAGRLLAWAGAALLIAAAPAAAGAAGSDVLRPDAKPVRSLLELRDDRLVRQHWDLSCGAAAIATLMTYQLGDPVSERQAALGMLRTGDVRLVRARLGFSLLDLKRFAASRGFAAAGYADLSLDELLAMAPAVAPIRVRGFGHFVVVRGRRGDRLLLGDPAFGNRTMSVEGFMRAWTSRIGFVVAPPNDPQPPNRMGAPPELFLLPSGPALRAADAALRAAGGAS</sequence>
<dbReference type="GO" id="GO:0008233">
    <property type="term" value="F:peptidase activity"/>
    <property type="evidence" value="ECO:0007669"/>
    <property type="project" value="InterPro"/>
</dbReference>
<accession>A0A328AU81</accession>
<feature type="domain" description="Peptidase C39" evidence="2">
    <location>
        <begin position="57"/>
        <end position="188"/>
    </location>
</feature>
<dbReference type="EMBL" id="QFYP01000001">
    <property type="protein sequence ID" value="RAK58702.1"/>
    <property type="molecule type" value="Genomic_DNA"/>
</dbReference>
<name>A0A328AU81_9CAUL</name>
<evidence type="ECO:0000313" key="4">
    <source>
        <dbReference type="Proteomes" id="UP000249842"/>
    </source>
</evidence>
<dbReference type="OrthoDB" id="13401at2"/>
<reference evidence="4" key="1">
    <citation type="submission" date="2018-05" db="EMBL/GenBank/DDBJ databases">
        <authorList>
            <person name="Li X."/>
        </authorList>
    </citation>
    <scope>NUCLEOTIDE SEQUENCE [LARGE SCALE GENOMIC DNA]</scope>
    <source>
        <strain evidence="4">HKS-05</strain>
    </source>
</reference>
<dbReference type="PROSITE" id="PS50990">
    <property type="entry name" value="PEPTIDASE_C39"/>
    <property type="match status" value="1"/>
</dbReference>
<evidence type="ECO:0000313" key="3">
    <source>
        <dbReference type="EMBL" id="RAK58702.1"/>
    </source>
</evidence>
<dbReference type="Proteomes" id="UP000249842">
    <property type="component" value="Unassembled WGS sequence"/>
</dbReference>
<dbReference type="GO" id="GO:0006508">
    <property type="term" value="P:proteolysis"/>
    <property type="evidence" value="ECO:0007669"/>
    <property type="project" value="InterPro"/>
</dbReference>
<dbReference type="InterPro" id="IPR005074">
    <property type="entry name" value="Peptidase_C39"/>
</dbReference>
<dbReference type="CDD" id="cd02423">
    <property type="entry name" value="Peptidase_C39G"/>
    <property type="match status" value="1"/>
</dbReference>
<dbReference type="GO" id="GO:0016020">
    <property type="term" value="C:membrane"/>
    <property type="evidence" value="ECO:0007669"/>
    <property type="project" value="InterPro"/>
</dbReference>
<gene>
    <name evidence="3" type="ORF">DJ021_02245</name>
</gene>
<protein>
    <submittedName>
        <fullName evidence="3">Peptidase C39</fullName>
    </submittedName>
</protein>
<dbReference type="Gene3D" id="3.90.70.10">
    <property type="entry name" value="Cysteine proteinases"/>
    <property type="match status" value="1"/>
</dbReference>
<feature type="chain" id="PRO_5016268993" evidence="1">
    <location>
        <begin position="31"/>
        <end position="230"/>
    </location>
</feature>
<keyword evidence="1" id="KW-0732">Signal</keyword>
<feature type="signal peptide" evidence="1">
    <location>
        <begin position="1"/>
        <end position="30"/>
    </location>
</feature>
<proteinExistence type="predicted"/>
<dbReference type="Pfam" id="PF03412">
    <property type="entry name" value="Peptidase_C39"/>
    <property type="match status" value="1"/>
</dbReference>
<evidence type="ECO:0000256" key="1">
    <source>
        <dbReference type="SAM" id="SignalP"/>
    </source>
</evidence>
<dbReference type="GO" id="GO:0005524">
    <property type="term" value="F:ATP binding"/>
    <property type="evidence" value="ECO:0007669"/>
    <property type="project" value="InterPro"/>
</dbReference>
<dbReference type="RefSeq" id="WP_111455995.1">
    <property type="nucleotide sequence ID" value="NZ_QFYP01000001.1"/>
</dbReference>
<keyword evidence="4" id="KW-1185">Reference proteome</keyword>
<evidence type="ECO:0000259" key="2">
    <source>
        <dbReference type="PROSITE" id="PS50990"/>
    </source>
</evidence>
<dbReference type="AlphaFoldDB" id="A0A328AU81"/>
<organism evidence="3 4">
    <name type="scientific">Phenylobacterium hankyongense</name>
    <dbReference type="NCBI Taxonomy" id="1813876"/>
    <lineage>
        <taxon>Bacteria</taxon>
        <taxon>Pseudomonadati</taxon>
        <taxon>Pseudomonadota</taxon>
        <taxon>Alphaproteobacteria</taxon>
        <taxon>Caulobacterales</taxon>
        <taxon>Caulobacteraceae</taxon>
        <taxon>Phenylobacterium</taxon>
    </lineage>
</organism>